<evidence type="ECO:0000256" key="3">
    <source>
        <dbReference type="ARBA" id="ARBA00022723"/>
    </source>
</evidence>
<gene>
    <name evidence="9" type="ORF">BAU07_19545</name>
</gene>
<dbReference type="AlphaFoldDB" id="A0A193GHV0"/>
<dbReference type="GO" id="GO:0016491">
    <property type="term" value="F:oxidoreductase activity"/>
    <property type="evidence" value="ECO:0007669"/>
    <property type="project" value="UniProtKB-KW"/>
</dbReference>
<sequence length="575" mass="64253">MYVYDPTDQRLVEERVMQFRDQTQRFLAGELSEDDFRALRLQNGLYIQRHAPMLRVAIPYGMLTSRQLRMLGHIARKYDRGYGHFSTRQNMQFNWPRLEEVPDILADLATVQMHAIQTSGNCIRNTTTDHFAGVAPDEVTNPLVWCEIIRQWSMLHPEFAFLPRKFKIAVSGAHEDRTAVGVHDIGLQALMENGQVGFRVWVGGGLGRTPIVGKLIKPFVAWHDLLTYLQAVLRVYNLHGRRDNKYKARIKILVKDLTPEVFAEQVEQEWSFLKGGPDTLTQGDLDTIAGRFTWPQYDAAAADEHDPTDTLAAADPAFGRWLRKNVRTHRVSGYAAVTLSLKPTGSPPGDVTADQMDAIAALADDYSFGEMRVSHEQNLILADVRRSRLYELWSALKPLKLATPNIGLLTNIISCPGGDFCALANAVSIPVAEAIQRRFDDLDYLFEIGELDLNISGCINACGHHHVGHIGILGVDKAGEEWYQVTIGGRQNGAGDNLQDIDPQRAGGAAIGRIIGPSFARDEVPGVVEKLIHTYLRLRDSEEERFVDVVSRVGIEPFKTDVYGDAARQKEPAHA</sequence>
<dbReference type="Gene3D" id="3.30.413.10">
    <property type="entry name" value="Sulfite Reductase Hemoprotein, domain 1"/>
    <property type="match status" value="2"/>
</dbReference>
<evidence type="ECO:0000256" key="4">
    <source>
        <dbReference type="ARBA" id="ARBA00023002"/>
    </source>
</evidence>
<keyword evidence="1" id="KW-0004">4Fe-4S</keyword>
<dbReference type="InterPro" id="IPR006067">
    <property type="entry name" value="NO2/SO3_Rdtase_4Fe4S_dom"/>
</dbReference>
<dbReference type="InterPro" id="IPR045854">
    <property type="entry name" value="NO2/SO3_Rdtase_4Fe4S_sf"/>
</dbReference>
<dbReference type="GO" id="GO:0020037">
    <property type="term" value="F:heme binding"/>
    <property type="evidence" value="ECO:0007669"/>
    <property type="project" value="InterPro"/>
</dbReference>
<dbReference type="PANTHER" id="PTHR32439:SF9">
    <property type="entry name" value="BLR3264 PROTEIN"/>
    <property type="match status" value="1"/>
</dbReference>
<dbReference type="SUPFAM" id="SSF56014">
    <property type="entry name" value="Nitrite and sulphite reductase 4Fe-4S domain-like"/>
    <property type="match status" value="2"/>
</dbReference>
<evidence type="ECO:0000313" key="10">
    <source>
        <dbReference type="Proteomes" id="UP000091926"/>
    </source>
</evidence>
<dbReference type="InterPro" id="IPR005117">
    <property type="entry name" value="NiRdtase/SiRdtase_haem-b_fer"/>
</dbReference>
<evidence type="ECO:0000256" key="5">
    <source>
        <dbReference type="ARBA" id="ARBA00023004"/>
    </source>
</evidence>
<dbReference type="Pfam" id="PF03460">
    <property type="entry name" value="NIR_SIR_ferr"/>
    <property type="match status" value="2"/>
</dbReference>
<dbReference type="Gene3D" id="3.90.480.20">
    <property type="match status" value="2"/>
</dbReference>
<organism evidence="9 10">
    <name type="scientific">Bordetella flabilis</name>
    <dbReference type="NCBI Taxonomy" id="463014"/>
    <lineage>
        <taxon>Bacteria</taxon>
        <taxon>Pseudomonadati</taxon>
        <taxon>Pseudomonadota</taxon>
        <taxon>Betaproteobacteria</taxon>
        <taxon>Burkholderiales</taxon>
        <taxon>Alcaligenaceae</taxon>
        <taxon>Bordetella</taxon>
    </lineage>
</organism>
<dbReference type="Pfam" id="PF01077">
    <property type="entry name" value="NIR_SIR"/>
    <property type="match status" value="2"/>
</dbReference>
<feature type="domain" description="Nitrite/sulphite reductase 4Fe-4S" evidence="7">
    <location>
        <begin position="410"/>
        <end position="562"/>
    </location>
</feature>
<dbReference type="EMBL" id="CP016172">
    <property type="protein sequence ID" value="ANN79016.1"/>
    <property type="molecule type" value="Genomic_DNA"/>
</dbReference>
<dbReference type="SUPFAM" id="SSF55124">
    <property type="entry name" value="Nitrite/Sulfite reductase N-terminal domain-like"/>
    <property type="match status" value="2"/>
</dbReference>
<dbReference type="Proteomes" id="UP000091926">
    <property type="component" value="Chromosome"/>
</dbReference>
<evidence type="ECO:0000259" key="7">
    <source>
        <dbReference type="Pfam" id="PF01077"/>
    </source>
</evidence>
<dbReference type="PANTHER" id="PTHR32439">
    <property type="entry name" value="FERREDOXIN--NITRITE REDUCTASE, CHLOROPLASTIC"/>
    <property type="match status" value="1"/>
</dbReference>
<evidence type="ECO:0000256" key="2">
    <source>
        <dbReference type="ARBA" id="ARBA00022617"/>
    </source>
</evidence>
<feature type="domain" description="Nitrite/sulphite reductase 4Fe-4S" evidence="7">
    <location>
        <begin position="119"/>
        <end position="271"/>
    </location>
</feature>
<protein>
    <submittedName>
        <fullName evidence="9">Sulfite reductase</fullName>
    </submittedName>
</protein>
<dbReference type="GO" id="GO:0051539">
    <property type="term" value="F:4 iron, 4 sulfur cluster binding"/>
    <property type="evidence" value="ECO:0007669"/>
    <property type="project" value="UniProtKB-KW"/>
</dbReference>
<reference evidence="9 10" key="1">
    <citation type="submission" date="2016-06" db="EMBL/GenBank/DDBJ databases">
        <title>Complete genome sequences of Bordetella bronchialis and Bordetella flabilis.</title>
        <authorList>
            <person name="LiPuma J.J."/>
            <person name="Spilker T."/>
        </authorList>
    </citation>
    <scope>NUCLEOTIDE SEQUENCE [LARGE SCALE GENOMIC DNA]</scope>
    <source>
        <strain evidence="9 10">AU10664</strain>
    </source>
</reference>
<dbReference type="GO" id="GO:0046872">
    <property type="term" value="F:metal ion binding"/>
    <property type="evidence" value="ECO:0007669"/>
    <property type="project" value="UniProtKB-KW"/>
</dbReference>
<dbReference type="InterPro" id="IPR051329">
    <property type="entry name" value="NIR_SIR_4Fe-4S"/>
</dbReference>
<evidence type="ECO:0000313" key="9">
    <source>
        <dbReference type="EMBL" id="ANN79016.1"/>
    </source>
</evidence>
<keyword evidence="10" id="KW-1185">Reference proteome</keyword>
<accession>A0A193GHV0</accession>
<proteinExistence type="predicted"/>
<keyword evidence="4" id="KW-0560">Oxidoreductase</keyword>
<dbReference type="RefSeq" id="WP_066661213.1">
    <property type="nucleotide sequence ID" value="NZ_CBCSCL010000013.1"/>
</dbReference>
<name>A0A193GHV0_9BORD</name>
<keyword evidence="6" id="KW-0411">Iron-sulfur</keyword>
<evidence type="ECO:0000259" key="8">
    <source>
        <dbReference type="Pfam" id="PF03460"/>
    </source>
</evidence>
<keyword evidence="5" id="KW-0408">Iron</keyword>
<keyword evidence="3" id="KW-0479">Metal-binding</keyword>
<keyword evidence="2" id="KW-0349">Heme</keyword>
<feature type="domain" description="Nitrite/Sulfite reductase ferredoxin-like" evidence="8">
    <location>
        <begin position="346"/>
        <end position="397"/>
    </location>
</feature>
<dbReference type="STRING" id="463014.BAU07_19545"/>
<dbReference type="KEGG" id="bfz:BAU07_19545"/>
<feature type="domain" description="Nitrite/Sulfite reductase ferredoxin-like" evidence="8">
    <location>
        <begin position="53"/>
        <end position="109"/>
    </location>
</feature>
<dbReference type="InterPro" id="IPR036136">
    <property type="entry name" value="Nit/Sulf_reduc_fer-like_dom_sf"/>
</dbReference>
<dbReference type="OrthoDB" id="3189055at2"/>
<evidence type="ECO:0000256" key="1">
    <source>
        <dbReference type="ARBA" id="ARBA00022485"/>
    </source>
</evidence>
<evidence type="ECO:0000256" key="6">
    <source>
        <dbReference type="ARBA" id="ARBA00023014"/>
    </source>
</evidence>